<evidence type="ECO:0000313" key="2">
    <source>
        <dbReference type="EMBL" id="MCH7409955.1"/>
    </source>
</evidence>
<accession>A0ABS9V0L2</accession>
<sequence>MQTIDIWNQLNLYRRKIISLSFLFLLSSSFAFGQARYNEISKAGQDDKFVSYGFFLGGHTNYWRLKYSESFAEQLFQSNGRQIQSITPYYSPGFSLGFLVVFRLHDQVNFLITPKVGFYEFRTDINTFVADPSPDAIDDSELYTTSTVINESTMVEIPVLFKYKAQRFNNSRMFFTAGGSFMFRTKDQEEADIEDIGTLGRDFTVDLGIGFDMYFKFFKFSPEVRFSHGLLNMYRAEATDPAYSSAIESLRRKSITLYLNFQ</sequence>
<gene>
    <name evidence="2" type="ORF">MM239_11170</name>
</gene>
<protein>
    <submittedName>
        <fullName evidence="2">PorT family protein</fullName>
    </submittedName>
</protein>
<reference evidence="2" key="1">
    <citation type="submission" date="2022-03" db="EMBL/GenBank/DDBJ databases">
        <title>De novo assembled genomes of Belliella spp. (Cyclobacteriaceae) strains.</title>
        <authorList>
            <person name="Szabo A."/>
            <person name="Korponai K."/>
            <person name="Felfoldi T."/>
        </authorList>
    </citation>
    <scope>NUCLEOTIDE SEQUENCE</scope>
    <source>
        <strain evidence="2">DSM 111904</strain>
    </source>
</reference>
<organism evidence="2 3">
    <name type="scientific">Belliella filtrata</name>
    <dbReference type="NCBI Taxonomy" id="2923435"/>
    <lineage>
        <taxon>Bacteria</taxon>
        <taxon>Pseudomonadati</taxon>
        <taxon>Bacteroidota</taxon>
        <taxon>Cytophagia</taxon>
        <taxon>Cytophagales</taxon>
        <taxon>Cyclobacteriaceae</taxon>
        <taxon>Belliella</taxon>
    </lineage>
</organism>
<dbReference type="Proteomes" id="UP001165489">
    <property type="component" value="Unassembled WGS sequence"/>
</dbReference>
<name>A0ABS9V0L2_9BACT</name>
<dbReference type="InterPro" id="IPR025665">
    <property type="entry name" value="Beta-barrel_OMP_2"/>
</dbReference>
<feature type="domain" description="Outer membrane protein beta-barrel" evidence="1">
    <location>
        <begin position="48"/>
        <end position="233"/>
    </location>
</feature>
<dbReference type="RefSeq" id="WP_241348325.1">
    <property type="nucleotide sequence ID" value="NZ_JAKZGP010000026.1"/>
</dbReference>
<evidence type="ECO:0000313" key="3">
    <source>
        <dbReference type="Proteomes" id="UP001165489"/>
    </source>
</evidence>
<comment type="caution">
    <text evidence="2">The sequence shown here is derived from an EMBL/GenBank/DDBJ whole genome shotgun (WGS) entry which is preliminary data.</text>
</comment>
<proteinExistence type="predicted"/>
<keyword evidence="3" id="KW-1185">Reference proteome</keyword>
<dbReference type="EMBL" id="JAKZGP010000026">
    <property type="protein sequence ID" value="MCH7409955.1"/>
    <property type="molecule type" value="Genomic_DNA"/>
</dbReference>
<evidence type="ECO:0000259" key="1">
    <source>
        <dbReference type="Pfam" id="PF13568"/>
    </source>
</evidence>
<dbReference type="Pfam" id="PF13568">
    <property type="entry name" value="OMP_b-brl_2"/>
    <property type="match status" value="1"/>
</dbReference>